<sequence>MGPVEVNHAWTTFPILRDKTIVAYLNFGPSKLTRSPLTLDPTRLEEQLLRLSSINGFDSHLLSSHGSAVHRRLGESAVDEEEGSSAVARLPSPLLGSTVTAVETTRSPSILLDGVFEEMPDHGNTSIAHENNGLASSSPIGVVIIDLHSPSKCFNFSRNTNLAFLSS</sequence>
<evidence type="ECO:0000313" key="1">
    <source>
        <dbReference type="EMBL" id="MED6107163.1"/>
    </source>
</evidence>
<comment type="caution">
    <text evidence="1">The sequence shown here is derived from an EMBL/GenBank/DDBJ whole genome shotgun (WGS) entry which is preliminary data.</text>
</comment>
<protein>
    <submittedName>
        <fullName evidence="1">Uncharacterized protein</fullName>
    </submittedName>
</protein>
<accession>A0ABU6Q5S6</accession>
<gene>
    <name evidence="1" type="ORF">PIB30_011431</name>
</gene>
<reference evidence="1 2" key="1">
    <citation type="journal article" date="2023" name="Plants (Basel)">
        <title>Bridging the Gap: Combining Genomics and Transcriptomics Approaches to Understand Stylosanthes scabra, an Orphan Legume from the Brazilian Caatinga.</title>
        <authorList>
            <person name="Ferreira-Neto J.R.C."/>
            <person name="da Silva M.D."/>
            <person name="Binneck E."/>
            <person name="de Melo N.F."/>
            <person name="da Silva R.H."/>
            <person name="de Melo A.L.T.M."/>
            <person name="Pandolfi V."/>
            <person name="Bustamante F.O."/>
            <person name="Brasileiro-Vidal A.C."/>
            <person name="Benko-Iseppon A.M."/>
        </authorList>
    </citation>
    <scope>NUCLEOTIDE SEQUENCE [LARGE SCALE GENOMIC DNA]</scope>
    <source>
        <tissue evidence="1">Leaves</tissue>
    </source>
</reference>
<dbReference type="Proteomes" id="UP001341840">
    <property type="component" value="Unassembled WGS sequence"/>
</dbReference>
<organism evidence="1 2">
    <name type="scientific">Stylosanthes scabra</name>
    <dbReference type="NCBI Taxonomy" id="79078"/>
    <lineage>
        <taxon>Eukaryota</taxon>
        <taxon>Viridiplantae</taxon>
        <taxon>Streptophyta</taxon>
        <taxon>Embryophyta</taxon>
        <taxon>Tracheophyta</taxon>
        <taxon>Spermatophyta</taxon>
        <taxon>Magnoliopsida</taxon>
        <taxon>eudicotyledons</taxon>
        <taxon>Gunneridae</taxon>
        <taxon>Pentapetalae</taxon>
        <taxon>rosids</taxon>
        <taxon>fabids</taxon>
        <taxon>Fabales</taxon>
        <taxon>Fabaceae</taxon>
        <taxon>Papilionoideae</taxon>
        <taxon>50 kb inversion clade</taxon>
        <taxon>dalbergioids sensu lato</taxon>
        <taxon>Dalbergieae</taxon>
        <taxon>Pterocarpus clade</taxon>
        <taxon>Stylosanthes</taxon>
    </lineage>
</organism>
<evidence type="ECO:0000313" key="2">
    <source>
        <dbReference type="Proteomes" id="UP001341840"/>
    </source>
</evidence>
<name>A0ABU6Q5S6_9FABA</name>
<proteinExistence type="predicted"/>
<dbReference type="EMBL" id="JASCZI010000028">
    <property type="protein sequence ID" value="MED6107163.1"/>
    <property type="molecule type" value="Genomic_DNA"/>
</dbReference>
<keyword evidence="2" id="KW-1185">Reference proteome</keyword>